<evidence type="ECO:0000313" key="8">
    <source>
        <dbReference type="EMBL" id="KKK22129.1"/>
    </source>
</evidence>
<dbReference type="PANTHER" id="PTHR33048">
    <property type="entry name" value="PTH11-LIKE INTEGRAL MEMBRANE PROTEIN (AFU_ORTHOLOGUE AFUA_5G11245)"/>
    <property type="match status" value="1"/>
</dbReference>
<comment type="caution">
    <text evidence="8">The sequence shown here is derived from an EMBL/GenBank/DDBJ whole genome shotgun (WGS) entry which is preliminary data.</text>
</comment>
<dbReference type="Proteomes" id="UP000034947">
    <property type="component" value="Unassembled WGS sequence"/>
</dbReference>
<dbReference type="AlphaFoldDB" id="A0A0F8URG2"/>
<comment type="subcellular location">
    <subcellularLocation>
        <location evidence="1">Membrane</location>
        <topology evidence="1">Multi-pass membrane protein</topology>
    </subcellularLocation>
</comment>
<comment type="similarity">
    <text evidence="5">Belongs to the SAT4 family.</text>
</comment>
<feature type="transmembrane region" description="Helical" evidence="6">
    <location>
        <begin position="255"/>
        <end position="274"/>
    </location>
</feature>
<evidence type="ECO:0000256" key="2">
    <source>
        <dbReference type="ARBA" id="ARBA00022692"/>
    </source>
</evidence>
<evidence type="ECO:0000256" key="6">
    <source>
        <dbReference type="SAM" id="Phobius"/>
    </source>
</evidence>
<feature type="transmembrane region" description="Helical" evidence="6">
    <location>
        <begin position="180"/>
        <end position="202"/>
    </location>
</feature>
<dbReference type="VEuPathDB" id="FungiDB:P175DRAFT_0422674"/>
<feature type="transmembrane region" description="Helical" evidence="6">
    <location>
        <begin position="24"/>
        <end position="46"/>
    </location>
</feature>
<name>A0A0F8URG2_9EURO</name>
<feature type="transmembrane region" description="Helical" evidence="6">
    <location>
        <begin position="58"/>
        <end position="83"/>
    </location>
</feature>
<evidence type="ECO:0000313" key="9">
    <source>
        <dbReference type="Proteomes" id="UP000034947"/>
    </source>
</evidence>
<reference evidence="8 9" key="1">
    <citation type="submission" date="2015-02" db="EMBL/GenBank/DDBJ databases">
        <title>Draft Genome Sequences of Two Closely-Related Aflatoxigenic Aspergillus Species Obtained from the Cote d'Ivoire.</title>
        <authorList>
            <person name="Moore G.G."/>
            <person name="Beltz S.B."/>
            <person name="Mack B.M."/>
        </authorList>
    </citation>
    <scope>NUCLEOTIDE SEQUENCE [LARGE SCALE GENOMIC DNA]</scope>
    <source>
        <strain evidence="8 9">SRRC1432</strain>
    </source>
</reference>
<feature type="domain" description="Rhodopsin" evidence="7">
    <location>
        <begin position="42"/>
        <end position="279"/>
    </location>
</feature>
<dbReference type="EMBL" id="JYKN01001001">
    <property type="protein sequence ID" value="KKK22129.1"/>
    <property type="molecule type" value="Genomic_DNA"/>
</dbReference>
<evidence type="ECO:0000256" key="4">
    <source>
        <dbReference type="ARBA" id="ARBA00023136"/>
    </source>
</evidence>
<keyword evidence="3 6" id="KW-1133">Transmembrane helix</keyword>
<sequence length="342" mass="37922">MANGSSRTADPKELGYSHENLRHVVITATSFALVLSTVSLILRLLCRQITRTKWFLDDYLMIIAVIFEYGISFAGVILLYNGLGMHMQYVNNEDLIVYLKVLSTGTFLYTLCITFVKLSILALYKRLFSIRPMVLSVHIVAAIVIFWCYGVCIVGAFICIPLRKLWSPTTPGGCIDLAKFYYGLQIPNIVTDALILVMPMRVVWNLQVPKVQKIMLSGVFMLGFLTLIFDIIRLVALVELSKAGNDITYNQVPASVWTCIEPAVGITAACLSNMRPLFKFIADRLKTTFPRGSALWLSSEGSSTRPLKGQNGIQSTTVVEVHSKTYAAARVPGGGQSSRQFS</sequence>
<dbReference type="InterPro" id="IPR049326">
    <property type="entry name" value="Rhodopsin_dom_fungi"/>
</dbReference>
<keyword evidence="4 6" id="KW-0472">Membrane</keyword>
<evidence type="ECO:0000259" key="7">
    <source>
        <dbReference type="Pfam" id="PF20684"/>
    </source>
</evidence>
<dbReference type="OrthoDB" id="10017208at2759"/>
<feature type="transmembrane region" description="Helical" evidence="6">
    <location>
        <begin position="95"/>
        <end position="123"/>
    </location>
</feature>
<accession>A0A0F8URG2</accession>
<organism evidence="8 9">
    <name type="scientific">Aspergillus ochraceoroseus</name>
    <dbReference type="NCBI Taxonomy" id="138278"/>
    <lineage>
        <taxon>Eukaryota</taxon>
        <taxon>Fungi</taxon>
        <taxon>Dikarya</taxon>
        <taxon>Ascomycota</taxon>
        <taxon>Pezizomycotina</taxon>
        <taxon>Eurotiomycetes</taxon>
        <taxon>Eurotiomycetidae</taxon>
        <taxon>Eurotiales</taxon>
        <taxon>Aspergillaceae</taxon>
        <taxon>Aspergillus</taxon>
        <taxon>Aspergillus subgen. Nidulantes</taxon>
    </lineage>
</organism>
<dbReference type="InterPro" id="IPR052337">
    <property type="entry name" value="SAT4-like"/>
</dbReference>
<proteinExistence type="inferred from homology"/>
<evidence type="ECO:0000256" key="1">
    <source>
        <dbReference type="ARBA" id="ARBA00004141"/>
    </source>
</evidence>
<keyword evidence="9" id="KW-1185">Reference proteome</keyword>
<protein>
    <submittedName>
        <fullName evidence="8">Integral membrane protein</fullName>
    </submittedName>
</protein>
<dbReference type="Pfam" id="PF20684">
    <property type="entry name" value="Fung_rhodopsin"/>
    <property type="match status" value="1"/>
</dbReference>
<feature type="transmembrane region" description="Helical" evidence="6">
    <location>
        <begin position="135"/>
        <end position="160"/>
    </location>
</feature>
<keyword evidence="2 6" id="KW-0812">Transmembrane</keyword>
<gene>
    <name evidence="8" type="ORF">AOCH_003014</name>
</gene>
<feature type="transmembrane region" description="Helical" evidence="6">
    <location>
        <begin position="214"/>
        <end position="235"/>
    </location>
</feature>
<dbReference type="GO" id="GO:0016020">
    <property type="term" value="C:membrane"/>
    <property type="evidence" value="ECO:0007669"/>
    <property type="project" value="UniProtKB-SubCell"/>
</dbReference>
<evidence type="ECO:0000256" key="3">
    <source>
        <dbReference type="ARBA" id="ARBA00022989"/>
    </source>
</evidence>
<dbReference type="PANTHER" id="PTHR33048:SF47">
    <property type="entry name" value="INTEGRAL MEMBRANE PROTEIN-RELATED"/>
    <property type="match status" value="1"/>
</dbReference>
<evidence type="ECO:0000256" key="5">
    <source>
        <dbReference type="ARBA" id="ARBA00038359"/>
    </source>
</evidence>